<protein>
    <recommendedName>
        <fullName evidence="3">ParB/Sulfiredoxin domain-containing protein</fullName>
    </recommendedName>
</protein>
<dbReference type="RefSeq" id="WP_088075494.1">
    <property type="nucleotide sequence ID" value="NZ_JAHQCR010000034.1"/>
</dbReference>
<dbReference type="EMBL" id="JAHQCR010000034">
    <property type="protein sequence ID" value="MBU9721346.1"/>
    <property type="molecule type" value="Genomic_DNA"/>
</dbReference>
<evidence type="ECO:0000313" key="1">
    <source>
        <dbReference type="EMBL" id="MBU9721346.1"/>
    </source>
</evidence>
<accession>A0ABS6JRZ6</accession>
<organism evidence="1 2">
    <name type="scientific">Evansella alkalicola</name>
    <dbReference type="NCBI Taxonomy" id="745819"/>
    <lineage>
        <taxon>Bacteria</taxon>
        <taxon>Bacillati</taxon>
        <taxon>Bacillota</taxon>
        <taxon>Bacilli</taxon>
        <taxon>Bacillales</taxon>
        <taxon>Bacillaceae</taxon>
        <taxon>Evansella</taxon>
    </lineage>
</organism>
<keyword evidence="2" id="KW-1185">Reference proteome</keyword>
<proteinExistence type="predicted"/>
<evidence type="ECO:0008006" key="3">
    <source>
        <dbReference type="Google" id="ProtNLM"/>
    </source>
</evidence>
<name>A0ABS6JRZ6_9BACI</name>
<evidence type="ECO:0000313" key="2">
    <source>
        <dbReference type="Proteomes" id="UP000790580"/>
    </source>
</evidence>
<comment type="caution">
    <text evidence="1">The sequence shown here is derived from an EMBL/GenBank/DDBJ whole genome shotgun (WGS) entry which is preliminary data.</text>
</comment>
<dbReference type="Proteomes" id="UP000790580">
    <property type="component" value="Unassembled WGS sequence"/>
</dbReference>
<reference evidence="1 2" key="1">
    <citation type="submission" date="2021-06" db="EMBL/GenBank/DDBJ databases">
        <title>Bacillus sp. RD4P76, an endophyte from a halophyte.</title>
        <authorList>
            <person name="Sun J.-Q."/>
        </authorList>
    </citation>
    <scope>NUCLEOTIDE SEQUENCE [LARGE SCALE GENOMIC DNA]</scope>
    <source>
        <strain evidence="1 2">JCM 17098</strain>
    </source>
</reference>
<sequence>MYKLFNKQRYNKQSDLVKKYGNYFTVDVGIQEINPKDITGLSLPEKIIKKDNKMKALRKSVLEIGWLDKFPQTLCLERLPTGKYTVSSGGNHRSYLANELGLERIEAFISIIVPENMLIKGMGEIEELFEEQTLVSKEAKKIGDWLNSKGIHAENYKKENELFDSLCNREREIFKEIDDIVYKVAKENNLIKASDRYDRCF</sequence>
<gene>
    <name evidence="1" type="ORF">KS407_07780</name>
</gene>